<accession>A0A1N7R3R2</accession>
<evidence type="ECO:0000313" key="2">
    <source>
        <dbReference type="EMBL" id="SIT29761.1"/>
    </source>
</evidence>
<proteinExistence type="predicted"/>
<feature type="transmembrane region" description="Helical" evidence="1">
    <location>
        <begin position="140"/>
        <end position="163"/>
    </location>
</feature>
<keyword evidence="1" id="KW-0812">Transmembrane</keyword>
<sequence length="243" mass="26461">MANATASPLREEVVVKTAITSPLREEVVVKTAITSPLREEVAVKTAITSPLREEVAVKTAITSPLREEVVVKAAITSSRNGEAVDSSFITSSLDVEVIGMLAITMLIIATTFGASSVSIRKIISAFSRATASFMEKATVVSCQVVSMPFLTGVWPTFFLAVAISNLHVNYSCREKEDCGMIIPGNALVKELLVLPEYWIESDGFSGVCKLNIEENQPPNKYWPFFVICCFFAKNQVQCPFPLS</sequence>
<gene>
    <name evidence="2" type="ORF">SAMN05421788_10928</name>
</gene>
<feature type="transmembrane region" description="Helical" evidence="1">
    <location>
        <begin position="97"/>
        <end position="119"/>
    </location>
</feature>
<keyword evidence="3" id="KW-1185">Reference proteome</keyword>
<dbReference type="AlphaFoldDB" id="A0A1N7R3R2"/>
<name>A0A1N7R3R2_9BACT</name>
<dbReference type="Proteomes" id="UP000186917">
    <property type="component" value="Unassembled WGS sequence"/>
</dbReference>
<organism evidence="2 3">
    <name type="scientific">Filimonas lacunae</name>
    <dbReference type="NCBI Taxonomy" id="477680"/>
    <lineage>
        <taxon>Bacteria</taxon>
        <taxon>Pseudomonadati</taxon>
        <taxon>Bacteroidota</taxon>
        <taxon>Chitinophagia</taxon>
        <taxon>Chitinophagales</taxon>
        <taxon>Chitinophagaceae</taxon>
        <taxon>Filimonas</taxon>
    </lineage>
</organism>
<dbReference type="STRING" id="477680.SAMN05421788_10928"/>
<keyword evidence="1" id="KW-1133">Transmembrane helix</keyword>
<keyword evidence="1" id="KW-0472">Membrane</keyword>
<evidence type="ECO:0000256" key="1">
    <source>
        <dbReference type="SAM" id="Phobius"/>
    </source>
</evidence>
<evidence type="ECO:0000313" key="3">
    <source>
        <dbReference type="Proteomes" id="UP000186917"/>
    </source>
</evidence>
<dbReference type="EMBL" id="FTOR01000009">
    <property type="protein sequence ID" value="SIT29761.1"/>
    <property type="molecule type" value="Genomic_DNA"/>
</dbReference>
<reference evidence="3" key="1">
    <citation type="submission" date="2017-01" db="EMBL/GenBank/DDBJ databases">
        <authorList>
            <person name="Varghese N."/>
            <person name="Submissions S."/>
        </authorList>
    </citation>
    <scope>NUCLEOTIDE SEQUENCE [LARGE SCALE GENOMIC DNA]</scope>
    <source>
        <strain evidence="3">DSM 21054</strain>
    </source>
</reference>
<protein>
    <submittedName>
        <fullName evidence="2">Uncharacterized protein</fullName>
    </submittedName>
</protein>